<feature type="region of interest" description="Disordered" evidence="6">
    <location>
        <begin position="190"/>
        <end position="302"/>
    </location>
</feature>
<organism evidence="8">
    <name type="scientific">Mantoniella antarctica</name>
    <dbReference type="NCBI Taxonomy" id="81844"/>
    <lineage>
        <taxon>Eukaryota</taxon>
        <taxon>Viridiplantae</taxon>
        <taxon>Chlorophyta</taxon>
        <taxon>Mamiellophyceae</taxon>
        <taxon>Mamiellales</taxon>
        <taxon>Mamiellaceae</taxon>
        <taxon>Mantoniella</taxon>
    </lineage>
</organism>
<evidence type="ECO:0000256" key="4">
    <source>
        <dbReference type="ARBA" id="ARBA00023110"/>
    </source>
</evidence>
<feature type="domain" description="PPIase cyclophilin-type" evidence="7">
    <location>
        <begin position="16"/>
        <end position="181"/>
    </location>
</feature>
<evidence type="ECO:0000256" key="5">
    <source>
        <dbReference type="ARBA" id="ARBA00023235"/>
    </source>
</evidence>
<keyword evidence="5" id="KW-0413">Isomerase</keyword>
<keyword evidence="4" id="KW-0697">Rotamase</keyword>
<dbReference type="Gene3D" id="2.40.100.10">
    <property type="entry name" value="Cyclophilin-like"/>
    <property type="match status" value="1"/>
</dbReference>
<dbReference type="PANTHER" id="PTHR11071">
    <property type="entry name" value="PEPTIDYL-PROLYL CIS-TRANS ISOMERASE"/>
    <property type="match status" value="1"/>
</dbReference>
<reference evidence="8" key="1">
    <citation type="submission" date="2021-01" db="EMBL/GenBank/DDBJ databases">
        <authorList>
            <person name="Corre E."/>
            <person name="Pelletier E."/>
            <person name="Niang G."/>
            <person name="Scheremetjew M."/>
            <person name="Finn R."/>
            <person name="Kale V."/>
            <person name="Holt S."/>
            <person name="Cochrane G."/>
            <person name="Meng A."/>
            <person name="Brown T."/>
            <person name="Cohen L."/>
        </authorList>
    </citation>
    <scope>NUCLEOTIDE SEQUENCE</scope>
    <source>
        <strain evidence="8">SL-175</strain>
    </source>
</reference>
<dbReference type="GO" id="GO:0006457">
    <property type="term" value="P:protein folding"/>
    <property type="evidence" value="ECO:0007669"/>
    <property type="project" value="TreeGrafter"/>
</dbReference>
<dbReference type="EMBL" id="HBFC01002919">
    <property type="protein sequence ID" value="CAD8698848.1"/>
    <property type="molecule type" value="Transcribed_RNA"/>
</dbReference>
<dbReference type="InterPro" id="IPR002130">
    <property type="entry name" value="Cyclophilin-type_PPIase_dom"/>
</dbReference>
<feature type="compositionally biased region" description="Gly residues" evidence="6">
    <location>
        <begin position="268"/>
        <end position="279"/>
    </location>
</feature>
<dbReference type="Pfam" id="PF00160">
    <property type="entry name" value="Pro_isomerase"/>
    <property type="match status" value="1"/>
</dbReference>
<dbReference type="PROSITE" id="PS50072">
    <property type="entry name" value="CSA_PPIASE_2"/>
    <property type="match status" value="1"/>
</dbReference>
<evidence type="ECO:0000256" key="1">
    <source>
        <dbReference type="ARBA" id="ARBA00000971"/>
    </source>
</evidence>
<name>A0A7S0S8I4_9CHLO</name>
<comment type="catalytic activity">
    <reaction evidence="1">
        <text>[protein]-peptidylproline (omega=180) = [protein]-peptidylproline (omega=0)</text>
        <dbReference type="Rhea" id="RHEA:16237"/>
        <dbReference type="Rhea" id="RHEA-COMP:10747"/>
        <dbReference type="Rhea" id="RHEA-COMP:10748"/>
        <dbReference type="ChEBI" id="CHEBI:83833"/>
        <dbReference type="ChEBI" id="CHEBI:83834"/>
        <dbReference type="EC" id="5.2.1.8"/>
    </reaction>
</comment>
<evidence type="ECO:0000313" key="8">
    <source>
        <dbReference type="EMBL" id="CAD8698848.1"/>
    </source>
</evidence>
<dbReference type="GO" id="GO:0003755">
    <property type="term" value="F:peptidyl-prolyl cis-trans isomerase activity"/>
    <property type="evidence" value="ECO:0007669"/>
    <property type="project" value="UniProtKB-KW"/>
</dbReference>
<dbReference type="AlphaFoldDB" id="A0A7S0S8I4"/>
<feature type="compositionally biased region" description="Basic residues" evidence="6">
    <location>
        <begin position="213"/>
        <end position="256"/>
    </location>
</feature>
<dbReference type="InterPro" id="IPR029000">
    <property type="entry name" value="Cyclophilin-like_dom_sf"/>
</dbReference>
<accession>A0A7S0S8I4</accession>
<evidence type="ECO:0000256" key="3">
    <source>
        <dbReference type="ARBA" id="ARBA00013194"/>
    </source>
</evidence>
<protein>
    <recommendedName>
        <fullName evidence="3">peptidylprolyl isomerase</fullName>
        <ecNumber evidence="3">5.2.1.8</ecNumber>
    </recommendedName>
</protein>
<dbReference type="PRINTS" id="PR00153">
    <property type="entry name" value="CSAPPISMRASE"/>
</dbReference>
<dbReference type="FunFam" id="2.40.100.10:FF:000022">
    <property type="entry name" value="Peptidyl-prolyl cis-trans isomerase CYP95"/>
    <property type="match status" value="1"/>
</dbReference>
<sequence length="302" mass="31468">MPPVSQEDPLTGPRVYLDLKWGKRKMGRVIISLRADAAPKTSENFRALCTGEKGAGRTTGAPLHYRGCPVHRVVPGFCIQGGDFSKKDGTGGESIYGGKFPDENFALFHTSAGTLSMANAGPGTNGSQFFITLKATPFLNGKHTVFGKVVSGMEVVREIEGVPRDGRDAPSLPVVIEECGELKKGDAGFELGDGGVKRKGGGGESGGGEKMEAKRRKKEEKKEKKAIKKAAKKAKKAAKSKKASKTKSSSKKKKQKKDGGSGSSSSVGGSGGGGSGRGVSAGARICGGFLLPGSQRARLSIR</sequence>
<gene>
    <name evidence="8" type="ORF">MANT1106_LOCUS1529</name>
</gene>
<dbReference type="SUPFAM" id="SSF50891">
    <property type="entry name" value="Cyclophilin-like"/>
    <property type="match status" value="1"/>
</dbReference>
<comment type="similarity">
    <text evidence="2">Belongs to the cyclophilin-type PPIase family.</text>
</comment>
<proteinExistence type="inferred from homology"/>
<evidence type="ECO:0000256" key="2">
    <source>
        <dbReference type="ARBA" id="ARBA00007365"/>
    </source>
</evidence>
<evidence type="ECO:0000259" key="7">
    <source>
        <dbReference type="PROSITE" id="PS50072"/>
    </source>
</evidence>
<dbReference type="GO" id="GO:0016018">
    <property type="term" value="F:cyclosporin A binding"/>
    <property type="evidence" value="ECO:0007669"/>
    <property type="project" value="TreeGrafter"/>
</dbReference>
<dbReference type="GO" id="GO:0005737">
    <property type="term" value="C:cytoplasm"/>
    <property type="evidence" value="ECO:0007669"/>
    <property type="project" value="TreeGrafter"/>
</dbReference>
<evidence type="ECO:0000256" key="6">
    <source>
        <dbReference type="SAM" id="MobiDB-lite"/>
    </source>
</evidence>
<dbReference type="PANTHER" id="PTHR11071:SF561">
    <property type="entry name" value="PEPTIDYL-PROLYL CIS-TRANS ISOMERASE D-RELATED"/>
    <property type="match status" value="1"/>
</dbReference>
<dbReference type="EC" id="5.2.1.8" evidence="3"/>